<dbReference type="InterPro" id="IPR032474">
    <property type="entry name" value="Argonaute_N"/>
</dbReference>
<evidence type="ECO:0000259" key="5">
    <source>
        <dbReference type="PROSITE" id="PS50822"/>
    </source>
</evidence>
<feature type="compositionally biased region" description="Gly residues" evidence="3">
    <location>
        <begin position="1"/>
        <end position="48"/>
    </location>
</feature>
<dbReference type="GO" id="GO:0031047">
    <property type="term" value="P:regulatory ncRNA-mediated gene silencing"/>
    <property type="evidence" value="ECO:0007669"/>
    <property type="project" value="UniProtKB-KW"/>
</dbReference>
<dbReference type="CDD" id="cd04657">
    <property type="entry name" value="Piwi_ago-like"/>
    <property type="match status" value="1"/>
</dbReference>
<dbReference type="EMBL" id="JAMFTS010000003">
    <property type="protein sequence ID" value="KAJ4778569.1"/>
    <property type="molecule type" value="Genomic_DNA"/>
</dbReference>
<dbReference type="Pfam" id="PF02170">
    <property type="entry name" value="PAZ"/>
    <property type="match status" value="1"/>
</dbReference>
<dbReference type="SUPFAM" id="SSF101690">
    <property type="entry name" value="PAZ domain"/>
    <property type="match status" value="1"/>
</dbReference>
<gene>
    <name evidence="6" type="ORF">LUZ62_062826</name>
</gene>
<keyword evidence="2" id="KW-0943">RNA-mediated gene silencing</keyword>
<dbReference type="Pfam" id="PF16486">
    <property type="entry name" value="ArgoN"/>
    <property type="match status" value="1"/>
</dbReference>
<proteinExistence type="inferred from homology"/>
<dbReference type="InterPro" id="IPR003100">
    <property type="entry name" value="PAZ_dom"/>
</dbReference>
<feature type="compositionally biased region" description="Low complexity" evidence="3">
    <location>
        <begin position="68"/>
        <end position="78"/>
    </location>
</feature>
<dbReference type="Pfam" id="PF16487">
    <property type="entry name" value="ArgoMid"/>
    <property type="match status" value="1"/>
</dbReference>
<evidence type="ECO:0000256" key="1">
    <source>
        <dbReference type="ARBA" id="ARBA00008201"/>
    </source>
</evidence>
<reference evidence="6" key="1">
    <citation type="submission" date="2022-08" db="EMBL/GenBank/DDBJ databases">
        <authorList>
            <person name="Marques A."/>
        </authorList>
    </citation>
    <scope>NUCLEOTIDE SEQUENCE</scope>
    <source>
        <strain evidence="6">RhyPub2mFocal</strain>
        <tissue evidence="6">Leaves</tissue>
    </source>
</reference>
<feature type="domain" description="Piwi" evidence="5">
    <location>
        <begin position="728"/>
        <end position="1033"/>
    </location>
</feature>
<dbReference type="InterPro" id="IPR036085">
    <property type="entry name" value="PAZ_dom_sf"/>
</dbReference>
<evidence type="ECO:0000313" key="6">
    <source>
        <dbReference type="EMBL" id="KAJ4778569.1"/>
    </source>
</evidence>
<dbReference type="InterPro" id="IPR036397">
    <property type="entry name" value="RNaseH_sf"/>
</dbReference>
<dbReference type="Pfam" id="PF02171">
    <property type="entry name" value="Piwi"/>
    <property type="match status" value="1"/>
</dbReference>
<dbReference type="SMART" id="SM00950">
    <property type="entry name" value="Piwi"/>
    <property type="match status" value="1"/>
</dbReference>
<comment type="caution">
    <text evidence="6">The sequence shown here is derived from an EMBL/GenBank/DDBJ whole genome shotgun (WGS) entry which is preliminary data.</text>
</comment>
<evidence type="ECO:0000259" key="4">
    <source>
        <dbReference type="PROSITE" id="PS50821"/>
    </source>
</evidence>
<dbReference type="Gene3D" id="2.170.260.10">
    <property type="entry name" value="paz domain"/>
    <property type="match status" value="1"/>
</dbReference>
<dbReference type="SMART" id="SM00949">
    <property type="entry name" value="PAZ"/>
    <property type="match status" value="1"/>
</dbReference>
<feature type="region of interest" description="Disordered" evidence="3">
    <location>
        <begin position="1"/>
        <end position="143"/>
    </location>
</feature>
<dbReference type="PROSITE" id="PS50821">
    <property type="entry name" value="PAZ"/>
    <property type="match status" value="1"/>
</dbReference>
<evidence type="ECO:0000313" key="7">
    <source>
        <dbReference type="Proteomes" id="UP001140206"/>
    </source>
</evidence>
<dbReference type="CDD" id="cd02846">
    <property type="entry name" value="PAZ_argonaute_like"/>
    <property type="match status" value="1"/>
</dbReference>
<dbReference type="Gene3D" id="3.30.420.10">
    <property type="entry name" value="Ribonuclease H-like superfamily/Ribonuclease H"/>
    <property type="match status" value="1"/>
</dbReference>
<dbReference type="InterPro" id="IPR003165">
    <property type="entry name" value="Piwi"/>
</dbReference>
<dbReference type="GO" id="GO:0003723">
    <property type="term" value="F:RNA binding"/>
    <property type="evidence" value="ECO:0007669"/>
    <property type="project" value="InterPro"/>
</dbReference>
<dbReference type="FunFam" id="3.40.50.2300:FF:000110">
    <property type="entry name" value="Argonaute 10"/>
    <property type="match status" value="1"/>
</dbReference>
<dbReference type="Gene3D" id="3.40.50.2300">
    <property type="match status" value="1"/>
</dbReference>
<dbReference type="SUPFAM" id="SSF53098">
    <property type="entry name" value="Ribonuclease H-like"/>
    <property type="match status" value="1"/>
</dbReference>
<dbReference type="InterPro" id="IPR032473">
    <property type="entry name" value="Argonaute_Mid_dom"/>
</dbReference>
<keyword evidence="7" id="KW-1185">Reference proteome</keyword>
<dbReference type="Proteomes" id="UP001140206">
    <property type="component" value="Chromosome 3"/>
</dbReference>
<dbReference type="PANTHER" id="PTHR22891">
    <property type="entry name" value="EUKARYOTIC TRANSLATION INITIATION FACTOR 2C"/>
    <property type="match status" value="1"/>
</dbReference>
<name>A0AAV8EH35_9POAL</name>
<dbReference type="AlphaFoldDB" id="A0AAV8EH35"/>
<dbReference type="InterPro" id="IPR045246">
    <property type="entry name" value="Piwi_ago-like"/>
</dbReference>
<sequence length="1072" mass="118974">MSSYQGGRGGRGRGGGGGRQYDNQGRGGGQYDNQGRGGGQYDNQGRGGANSNWRGPPSHHAGAGGQGASYAGRGSRGQYQQNPNPRAQYPHPRGPQGSYMGSSSGGCGPQQMYAQPGSGPQYQYPDLNPRPPQQPGWVQRGHSPQTIRAVSSHYHAPIQQQQETHRPYIGTVPDLHQANQPRPSAPISQAIAVCGGVATQEQGEAGLEGKMSELTLQQEMPLPPVSTKAYKFPRRPGKGTRGQKVFVRANHFLVQLPGNALHHYDVTIKPLVTSRGTNRAVMRALVNAYQHSNLGGRLPVYDGRKSLYTAGPLPFESQRFEVTLSDEDSSKRERGFTVEIKHVGSADVSHLQMFLAGLQPDAPQDAIQALDIVLREMPSSSNGIVPVGRSFFSDSFGRYKLGEGLESWSGFYQSLRPTQMGLSLNIDISSTAFIESVMVTEFVSKLVGKDLNNIHLTDADILKIRKNLKGVKVEVTHRGNMRRRYRISGLTALPTRDLTFPCDEQGTMKKVVDYFREVYSHNIRYVKLPCLDVGNNSRKPNYLPMEVCKIVKGQRYRKKLNENQTTNLLKATCQKPVDREKSILNTVRDNKYKEDIFVKEFGLTVSDQPTMIEARLLPPPLLKYNDTGAEQECTPRFGSWNMKDKKLVNGGQVNFWYCISFSPQVGGNDAGWFCKKLGDMCRVSGMEFKANPILPPISAQRDRLEEVLKSRYQEAVSALSRLGKLPDLLIVILPNNNGNLYSDLKRICETDIDLVTQCCLTKNVMKASPQYLANVALKINVKVGGRNTVLADAIRRRVPIVSRKPTIIFGADVTHPPPGEDTNPSIAAVVASLDWPEIATYAGTFRPQAHRQEIISQLGEMVKEHLRSFRKKTNLEPQQIIFYRDGVSEGQFQQVLQHEITAIKTACKQLSDSYSPTITFIVVQKRHHTRLFPTDNRFADRSGNVLPGTVVDTKICHPTEFDFYLCSHAGIQGTSRPAHYHVLWDDNGFNVDELQQLTYNLCYTYARCTRSVSIVPPAYYAHQIAFRARSYLDSGSDSGSFAPGSARSSEASSTVKQLPALKDNVKKVMFYC</sequence>
<protein>
    <submittedName>
        <fullName evidence="6">Argonaute family protein</fullName>
    </submittedName>
</protein>
<dbReference type="InterPro" id="IPR012337">
    <property type="entry name" value="RNaseH-like_sf"/>
</dbReference>
<organism evidence="6 7">
    <name type="scientific">Rhynchospora pubera</name>
    <dbReference type="NCBI Taxonomy" id="906938"/>
    <lineage>
        <taxon>Eukaryota</taxon>
        <taxon>Viridiplantae</taxon>
        <taxon>Streptophyta</taxon>
        <taxon>Embryophyta</taxon>
        <taxon>Tracheophyta</taxon>
        <taxon>Spermatophyta</taxon>
        <taxon>Magnoliopsida</taxon>
        <taxon>Liliopsida</taxon>
        <taxon>Poales</taxon>
        <taxon>Cyperaceae</taxon>
        <taxon>Cyperoideae</taxon>
        <taxon>Rhynchosporeae</taxon>
        <taxon>Rhynchospora</taxon>
    </lineage>
</organism>
<accession>A0AAV8EH35</accession>
<evidence type="ECO:0000256" key="3">
    <source>
        <dbReference type="SAM" id="MobiDB-lite"/>
    </source>
</evidence>
<dbReference type="InterPro" id="IPR032472">
    <property type="entry name" value="ArgoL2"/>
</dbReference>
<dbReference type="PROSITE" id="PS50822">
    <property type="entry name" value="PIWI"/>
    <property type="match status" value="1"/>
</dbReference>
<dbReference type="Pfam" id="PF08699">
    <property type="entry name" value="ArgoL1"/>
    <property type="match status" value="1"/>
</dbReference>
<feature type="domain" description="PAZ" evidence="4">
    <location>
        <begin position="438"/>
        <end position="552"/>
    </location>
</feature>
<comment type="similarity">
    <text evidence="1">Belongs to the argonaute family. Ago subfamily.</text>
</comment>
<evidence type="ECO:0000256" key="2">
    <source>
        <dbReference type="ARBA" id="ARBA00023158"/>
    </source>
</evidence>
<dbReference type="Pfam" id="PF16488">
    <property type="entry name" value="ArgoL2"/>
    <property type="match status" value="1"/>
</dbReference>
<dbReference type="InterPro" id="IPR014811">
    <property type="entry name" value="ArgoL1"/>
</dbReference>
<dbReference type="SMART" id="SM01163">
    <property type="entry name" value="DUF1785"/>
    <property type="match status" value="1"/>
</dbReference>
<dbReference type="FunFam" id="3.30.420.10:FF:000013">
    <property type="entry name" value="protein argonaute 10-like"/>
    <property type="match status" value="1"/>
</dbReference>